<feature type="region of interest" description="Disordered" evidence="6">
    <location>
        <begin position="341"/>
        <end position="367"/>
    </location>
</feature>
<dbReference type="PROSITE" id="PS50237">
    <property type="entry name" value="HECT"/>
    <property type="match status" value="1"/>
</dbReference>
<gene>
    <name evidence="8" type="ORF">HOO65_070254</name>
</gene>
<dbReference type="Gene3D" id="3.90.1750.10">
    <property type="entry name" value="Hect, E3 ligase catalytic domains"/>
    <property type="match status" value="1"/>
</dbReference>
<proteinExistence type="predicted"/>
<evidence type="ECO:0000256" key="4">
    <source>
        <dbReference type="ARBA" id="ARBA00022786"/>
    </source>
</evidence>
<keyword evidence="3" id="KW-0808">Transferase</keyword>
<keyword evidence="4 5" id="KW-0833">Ubl conjugation pathway</keyword>
<sequence>MIPSFSGNSRRTRNVNLSGRGGNSAFSIWAPSSGFGASDTVNKAEEKRKRRQLEKKKSEAAQTVQKVWRGHKTRSSLRRSRQLELDKLYSPAPELDPRRRLHTAVPLISATFRPTTIDCQRMLAVVRDIRKVGPEALPSLASGVQLRLFSDKIIDALRMLLPFNLSTIDIRDFDDLLYALSLVASCAGFSLRPQLPKYYGILTDIRDCLSLSQETRDNWVAAVRAPLELSCSNMVDEDYVVSVYKAFSFSLLTHESTDVARTIMKSLAGMINISVLSSVIVDEFSKNKGKSKHNSEALWLVAHLILLGFEAGHDTTYGTFMDALLTLMSIIPEQLIHPASRKDSEPLDQMSDNEVESEDEENDAKTTVEKIEIPPYVKEQLESLTTQAAIETLIKSFNLYAGLVSSAKDCVASMVSQLTNFYRETLKTPQEVALATSTIAGYMMCLFKCFPKQRDEISLRLFLANINTPKGAIPLLQHFLSVVLKTTIYRRVISSDLEPLATLKQYLDSPLNQNAQDTEWRIILLTLDLYSFVLRLTDDDDFFARLVIPDESLTLETPRIQRCNLPMAEISSLSRFLCEMSFPLYNNKAELEASSNIQSPILATVSPQPGAFWSSGETHGIKAQKEQQSDSSLIKLDLPRLKAIITSALKMIYDRDSRRRFLPEGHWLMTTKFNMSGFVTEVVIEHERQSAAEDEELEDTEEAESFNSHRYLRSPLSQSYQIRREAQRRKVHRARMTAIIGPRLEVLRYMPFVIPFETRVELMRKFVQMDRMKMRKGRIDHENLRAALNNDDSGFLRGRDVRIKRQELFESAFDELWQLGAGLKNPLHITFVDQFGATEAGIDGGGVTKEFLISLTSEAFGGSRMFTTNSQNQYYPDPSQYDWYYQLSRKASTTEEKQECFAKMKGILNRYEFLGRILGKCIYEGILVDASFAPFFLLKWIMGISGATGYKGNVNDLRDLDEQTYQGLVMLKNARDASEMELDFTVDDKAEIPGTAPIYITRNLIPNGDQVMVTNENRLLYTSYFSRHRLVVQSQQISAAFLRGLWDIIAPSWISMFNQWELQRLVGGDSAPVNLDDWRANTYYGGIYVIGDDGEEHPVIKWFWEVMYEFDEGQRRQVLQYATSVPRAPLLGFSQLNPRFAIRDSRSSSDVERLPSASTCMNLLKLPPYKSKDVMRQKLLYAIQSGAGFELS</sequence>
<evidence type="ECO:0000313" key="8">
    <source>
        <dbReference type="EMBL" id="KAL2885792.1"/>
    </source>
</evidence>
<reference evidence="8 9" key="1">
    <citation type="submission" date="2020-05" db="EMBL/GenBank/DDBJ databases">
        <title>Ceratocystis lukuohia genome.</title>
        <authorList>
            <person name="Harrington T.C."/>
            <person name="Kim K."/>
            <person name="Mayers C.G."/>
        </authorList>
    </citation>
    <scope>NUCLEOTIDE SEQUENCE [LARGE SCALE GENOMIC DNA]</scope>
    <source>
        <strain evidence="8 9">C4212</strain>
    </source>
</reference>
<dbReference type="InterPro" id="IPR035983">
    <property type="entry name" value="Hect_E3_ubiquitin_ligase"/>
</dbReference>
<dbReference type="CDD" id="cd23767">
    <property type="entry name" value="IQCD"/>
    <property type="match status" value="1"/>
</dbReference>
<dbReference type="RefSeq" id="XP_070856972.1">
    <property type="nucleotide sequence ID" value="XM_071004828.1"/>
</dbReference>
<feature type="active site" description="Glycyl thioester intermediate" evidence="5">
    <location>
        <position position="1160"/>
    </location>
</feature>
<dbReference type="EC" id="2.3.2.26" evidence="2"/>
<dbReference type="SMART" id="SM00119">
    <property type="entry name" value="HECTc"/>
    <property type="match status" value="1"/>
</dbReference>
<evidence type="ECO:0000256" key="6">
    <source>
        <dbReference type="SAM" id="MobiDB-lite"/>
    </source>
</evidence>
<dbReference type="PROSITE" id="PS50096">
    <property type="entry name" value="IQ"/>
    <property type="match status" value="1"/>
</dbReference>
<evidence type="ECO:0000256" key="5">
    <source>
        <dbReference type="PROSITE-ProRule" id="PRU00104"/>
    </source>
</evidence>
<dbReference type="CDD" id="cd00078">
    <property type="entry name" value="HECTc"/>
    <property type="match status" value="1"/>
</dbReference>
<dbReference type="GeneID" id="98120359"/>
<dbReference type="Pfam" id="PF00632">
    <property type="entry name" value="HECT"/>
    <property type="match status" value="1"/>
</dbReference>
<evidence type="ECO:0000256" key="1">
    <source>
        <dbReference type="ARBA" id="ARBA00000885"/>
    </source>
</evidence>
<dbReference type="InterPro" id="IPR044611">
    <property type="entry name" value="E3A/B/C-like"/>
</dbReference>
<organism evidence="8 9">
    <name type="scientific">Ceratocystis lukuohia</name>
    <dbReference type="NCBI Taxonomy" id="2019550"/>
    <lineage>
        <taxon>Eukaryota</taxon>
        <taxon>Fungi</taxon>
        <taxon>Dikarya</taxon>
        <taxon>Ascomycota</taxon>
        <taxon>Pezizomycotina</taxon>
        <taxon>Sordariomycetes</taxon>
        <taxon>Hypocreomycetidae</taxon>
        <taxon>Microascales</taxon>
        <taxon>Ceratocystidaceae</taxon>
        <taxon>Ceratocystis</taxon>
    </lineage>
</organism>
<name>A0ABR4MBY6_9PEZI</name>
<evidence type="ECO:0000256" key="2">
    <source>
        <dbReference type="ARBA" id="ARBA00012485"/>
    </source>
</evidence>
<evidence type="ECO:0000259" key="7">
    <source>
        <dbReference type="PROSITE" id="PS50237"/>
    </source>
</evidence>
<feature type="region of interest" description="Disordered" evidence="6">
    <location>
        <begin position="689"/>
        <end position="708"/>
    </location>
</feature>
<dbReference type="SUPFAM" id="SSF56204">
    <property type="entry name" value="Hect, E3 ligase catalytic domain"/>
    <property type="match status" value="1"/>
</dbReference>
<dbReference type="Gene3D" id="3.30.2160.10">
    <property type="entry name" value="Hect, E3 ligase catalytic domain"/>
    <property type="match status" value="1"/>
</dbReference>
<feature type="region of interest" description="Disordered" evidence="6">
    <location>
        <begin position="1"/>
        <end position="71"/>
    </location>
</feature>
<accession>A0ABR4MBY6</accession>
<comment type="catalytic activity">
    <reaction evidence="1">
        <text>S-ubiquitinyl-[E2 ubiquitin-conjugating enzyme]-L-cysteine + [acceptor protein]-L-lysine = [E2 ubiquitin-conjugating enzyme]-L-cysteine + N(6)-ubiquitinyl-[acceptor protein]-L-lysine.</text>
        <dbReference type="EC" id="2.3.2.26"/>
    </reaction>
</comment>
<dbReference type="PANTHER" id="PTHR45700">
    <property type="entry name" value="UBIQUITIN-PROTEIN LIGASE E3C"/>
    <property type="match status" value="1"/>
</dbReference>
<feature type="domain" description="HECT" evidence="7">
    <location>
        <begin position="823"/>
        <end position="1192"/>
    </location>
</feature>
<protein>
    <recommendedName>
        <fullName evidence="2">HECT-type E3 ubiquitin transferase</fullName>
        <ecNumber evidence="2">2.3.2.26</ecNumber>
    </recommendedName>
</protein>
<evidence type="ECO:0000256" key="3">
    <source>
        <dbReference type="ARBA" id="ARBA00022679"/>
    </source>
</evidence>
<evidence type="ECO:0000313" key="9">
    <source>
        <dbReference type="Proteomes" id="UP001610728"/>
    </source>
</evidence>
<feature type="compositionally biased region" description="Acidic residues" evidence="6">
    <location>
        <begin position="692"/>
        <end position="704"/>
    </location>
</feature>
<dbReference type="PANTHER" id="PTHR45700:SF2">
    <property type="entry name" value="UBIQUITIN-PROTEIN LIGASE E3C"/>
    <property type="match status" value="1"/>
</dbReference>
<feature type="compositionally biased region" description="Acidic residues" evidence="6">
    <location>
        <begin position="351"/>
        <end position="362"/>
    </location>
</feature>
<dbReference type="Proteomes" id="UP001610728">
    <property type="component" value="Unassembled WGS sequence"/>
</dbReference>
<dbReference type="EMBL" id="JABSNW010000007">
    <property type="protein sequence ID" value="KAL2885792.1"/>
    <property type="molecule type" value="Genomic_DNA"/>
</dbReference>
<feature type="compositionally biased region" description="Polar residues" evidence="6">
    <location>
        <begin position="1"/>
        <end position="17"/>
    </location>
</feature>
<dbReference type="InterPro" id="IPR000569">
    <property type="entry name" value="HECT_dom"/>
</dbReference>
<dbReference type="Gene3D" id="3.30.2410.10">
    <property type="entry name" value="Hect, E3 ligase catalytic domain"/>
    <property type="match status" value="1"/>
</dbReference>
<comment type="caution">
    <text evidence="8">The sequence shown here is derived from an EMBL/GenBank/DDBJ whole genome shotgun (WGS) entry which is preliminary data.</text>
</comment>
<keyword evidence="9" id="KW-1185">Reference proteome</keyword>